<reference evidence="6 7" key="1">
    <citation type="submission" date="2019-05" db="EMBL/GenBank/DDBJ databases">
        <title>Another draft genome of Portunus trituberculatus and its Hox gene families provides insights of decapod evolution.</title>
        <authorList>
            <person name="Jeong J.-H."/>
            <person name="Song I."/>
            <person name="Kim S."/>
            <person name="Choi T."/>
            <person name="Kim D."/>
            <person name="Ryu S."/>
            <person name="Kim W."/>
        </authorList>
    </citation>
    <scope>NUCLEOTIDE SEQUENCE [LARGE SCALE GENOMIC DNA]</scope>
    <source>
        <tissue evidence="6">Muscle</tissue>
    </source>
</reference>
<dbReference type="Proteomes" id="UP000324222">
    <property type="component" value="Unassembled WGS sequence"/>
</dbReference>
<proteinExistence type="predicted"/>
<dbReference type="InterPro" id="IPR018908">
    <property type="entry name" value="TMEM234"/>
</dbReference>
<organism evidence="6 7">
    <name type="scientific">Portunus trituberculatus</name>
    <name type="common">Swimming crab</name>
    <name type="synonym">Neptunus trituberculatus</name>
    <dbReference type="NCBI Taxonomy" id="210409"/>
    <lineage>
        <taxon>Eukaryota</taxon>
        <taxon>Metazoa</taxon>
        <taxon>Ecdysozoa</taxon>
        <taxon>Arthropoda</taxon>
        <taxon>Crustacea</taxon>
        <taxon>Multicrustacea</taxon>
        <taxon>Malacostraca</taxon>
        <taxon>Eumalacostraca</taxon>
        <taxon>Eucarida</taxon>
        <taxon>Decapoda</taxon>
        <taxon>Pleocyemata</taxon>
        <taxon>Brachyura</taxon>
        <taxon>Eubrachyura</taxon>
        <taxon>Portunoidea</taxon>
        <taxon>Portunidae</taxon>
        <taxon>Portuninae</taxon>
        <taxon>Portunus</taxon>
    </lineage>
</organism>
<feature type="chain" id="PRO_5022714397" evidence="5">
    <location>
        <begin position="19"/>
        <end position="240"/>
    </location>
</feature>
<evidence type="ECO:0000256" key="3">
    <source>
        <dbReference type="ARBA" id="ARBA00022989"/>
    </source>
</evidence>
<dbReference type="AlphaFoldDB" id="A0A5B7D0C3"/>
<dbReference type="PANTHER" id="PTHR28668:SF1">
    <property type="entry name" value="TRANSMEMBRANE PROTEIN 234"/>
    <property type="match status" value="1"/>
</dbReference>
<dbReference type="EMBL" id="VSRR010000376">
    <property type="protein sequence ID" value="MPC14745.1"/>
    <property type="molecule type" value="Genomic_DNA"/>
</dbReference>
<gene>
    <name evidence="6" type="ORF">E2C01_007516</name>
</gene>
<evidence type="ECO:0000313" key="6">
    <source>
        <dbReference type="EMBL" id="MPC14745.1"/>
    </source>
</evidence>
<dbReference type="PANTHER" id="PTHR28668">
    <property type="entry name" value="TRANSMEMBRANE PROTEIN 234"/>
    <property type="match status" value="1"/>
</dbReference>
<keyword evidence="5" id="KW-0732">Signal</keyword>
<dbReference type="Pfam" id="PF10639">
    <property type="entry name" value="TMEM234"/>
    <property type="match status" value="1"/>
</dbReference>
<feature type="signal peptide" evidence="5">
    <location>
        <begin position="1"/>
        <end position="18"/>
    </location>
</feature>
<name>A0A5B7D0C3_PORTR</name>
<sequence length="240" mass="26211">MVGMELLFCLLAVSLLWGITNPLLKRASVGIEDIKMSNPVLQTIHEVKFLATRLSYVCPFLLNQLGSVLFVYTLGNADLSLAVPLSNSLTFLVTTVAGRCLGEDTTSRTTWIGAGLTAPEECLSPLVDATQTRVPLYTPVELYSLGTQSLLLPSTTPSIPSIYSPILSPLPYIHVYTIPYEFCWETWEGPCGQACPAGSDVGRIMLHGMRHCDIGRCYCGTVTARAVINSLRKPIQQMQI</sequence>
<evidence type="ECO:0000313" key="7">
    <source>
        <dbReference type="Proteomes" id="UP000324222"/>
    </source>
</evidence>
<protein>
    <submittedName>
        <fullName evidence="6">Transmembrane protein 234</fullName>
    </submittedName>
</protein>
<keyword evidence="3" id="KW-1133">Transmembrane helix</keyword>
<evidence type="ECO:0000256" key="2">
    <source>
        <dbReference type="ARBA" id="ARBA00022692"/>
    </source>
</evidence>
<evidence type="ECO:0000256" key="1">
    <source>
        <dbReference type="ARBA" id="ARBA00004141"/>
    </source>
</evidence>
<accession>A0A5B7D0C3</accession>
<comment type="caution">
    <text evidence="6">The sequence shown here is derived from an EMBL/GenBank/DDBJ whole genome shotgun (WGS) entry which is preliminary data.</text>
</comment>
<dbReference type="OrthoDB" id="43458at2759"/>
<keyword evidence="4" id="KW-0472">Membrane</keyword>
<keyword evidence="7" id="KW-1185">Reference proteome</keyword>
<keyword evidence="2 6" id="KW-0812">Transmembrane</keyword>
<comment type="subcellular location">
    <subcellularLocation>
        <location evidence="1">Membrane</location>
        <topology evidence="1">Multi-pass membrane protein</topology>
    </subcellularLocation>
</comment>
<evidence type="ECO:0000256" key="5">
    <source>
        <dbReference type="SAM" id="SignalP"/>
    </source>
</evidence>
<evidence type="ECO:0000256" key="4">
    <source>
        <dbReference type="ARBA" id="ARBA00023136"/>
    </source>
</evidence>
<dbReference type="GO" id="GO:0016020">
    <property type="term" value="C:membrane"/>
    <property type="evidence" value="ECO:0007669"/>
    <property type="project" value="UniProtKB-SubCell"/>
</dbReference>